<feature type="compositionally biased region" description="Polar residues" evidence="1">
    <location>
        <begin position="154"/>
        <end position="168"/>
    </location>
</feature>
<dbReference type="AlphaFoldDB" id="A0A4Z1ETM2"/>
<evidence type="ECO:0000313" key="3">
    <source>
        <dbReference type="Proteomes" id="UP000297777"/>
    </source>
</evidence>
<evidence type="ECO:0000256" key="1">
    <source>
        <dbReference type="SAM" id="MobiDB-lite"/>
    </source>
</evidence>
<gene>
    <name evidence="2" type="ORF">BTUL_0063g00150</name>
</gene>
<name>A0A4Z1ETM2_9HELO</name>
<feature type="compositionally biased region" description="Polar residues" evidence="1">
    <location>
        <begin position="126"/>
        <end position="138"/>
    </location>
</feature>
<evidence type="ECO:0000313" key="2">
    <source>
        <dbReference type="EMBL" id="TGO13783.1"/>
    </source>
</evidence>
<organism evidence="2 3">
    <name type="scientific">Botrytis tulipae</name>
    <dbReference type="NCBI Taxonomy" id="87230"/>
    <lineage>
        <taxon>Eukaryota</taxon>
        <taxon>Fungi</taxon>
        <taxon>Dikarya</taxon>
        <taxon>Ascomycota</taxon>
        <taxon>Pezizomycotina</taxon>
        <taxon>Leotiomycetes</taxon>
        <taxon>Helotiales</taxon>
        <taxon>Sclerotiniaceae</taxon>
        <taxon>Botrytis</taxon>
    </lineage>
</organism>
<protein>
    <submittedName>
        <fullName evidence="2">Uncharacterized protein</fullName>
    </submittedName>
</protein>
<dbReference type="Proteomes" id="UP000297777">
    <property type="component" value="Unassembled WGS sequence"/>
</dbReference>
<comment type="caution">
    <text evidence="2">The sequence shown here is derived from an EMBL/GenBank/DDBJ whole genome shotgun (WGS) entry which is preliminary data.</text>
</comment>
<feature type="region of interest" description="Disordered" evidence="1">
    <location>
        <begin position="1"/>
        <end position="191"/>
    </location>
</feature>
<feature type="compositionally biased region" description="Polar residues" evidence="1">
    <location>
        <begin position="92"/>
        <end position="104"/>
    </location>
</feature>
<feature type="compositionally biased region" description="Polar residues" evidence="1">
    <location>
        <begin position="178"/>
        <end position="191"/>
    </location>
</feature>
<reference evidence="2 3" key="1">
    <citation type="submission" date="2017-12" db="EMBL/GenBank/DDBJ databases">
        <title>Comparative genomics of Botrytis spp.</title>
        <authorList>
            <person name="Valero-Jimenez C.A."/>
            <person name="Tapia P."/>
            <person name="Veloso J."/>
            <person name="Silva-Moreno E."/>
            <person name="Staats M."/>
            <person name="Valdes J.H."/>
            <person name="Van Kan J.A.L."/>
        </authorList>
    </citation>
    <scope>NUCLEOTIDE SEQUENCE [LARGE SCALE GENOMIC DNA]</scope>
    <source>
        <strain evidence="2 3">Bt9001</strain>
    </source>
</reference>
<dbReference type="OrthoDB" id="10486624at2759"/>
<dbReference type="EMBL" id="PQXH01000063">
    <property type="protein sequence ID" value="TGO13783.1"/>
    <property type="molecule type" value="Genomic_DNA"/>
</dbReference>
<sequence>MKKNRINKFTRDRNKKNTEKNPEGTRARKDKINREERELAASVRINNPEIARMKRHRNTATRRENRAKCRKKAALQRSDAEAAEEQVAVSERNNNFTSPTSDNRSMGPASPEDLEHDNTARPDHNSAFTMTGMRTSLPPSNPGQPAHSRFDLPSTGNHHNQLSMNNPGQPAHSRIDLPSTSYHNSGAPTNNNNSLSLAGGYSTARPEIPVGYEFAGFGTSFAQPISGYYDPSSTTNHEPPVPPSTTIPIVEGMVNYSSEELEQWWRETIAQDYEEGNLY</sequence>
<proteinExistence type="predicted"/>
<keyword evidence="3" id="KW-1185">Reference proteome</keyword>
<feature type="compositionally biased region" description="Basic and acidic residues" evidence="1">
    <location>
        <begin position="9"/>
        <end position="39"/>
    </location>
</feature>
<accession>A0A4Z1ETM2</accession>